<evidence type="ECO:0000256" key="12">
    <source>
        <dbReference type="ARBA" id="ARBA00079425"/>
    </source>
</evidence>
<comment type="caution">
    <text evidence="16">The sequence shown here is derived from an EMBL/GenBank/DDBJ whole genome shotgun (WGS) entry which is preliminary data.</text>
</comment>
<keyword evidence="5" id="KW-0863">Zinc-finger</keyword>
<dbReference type="EMBL" id="JAODUO010000879">
    <property type="protein sequence ID" value="KAK2173394.1"/>
    <property type="molecule type" value="Genomic_DNA"/>
</dbReference>
<feature type="domain" description="SAM" evidence="15">
    <location>
        <begin position="517"/>
        <end position="581"/>
    </location>
</feature>
<dbReference type="PROSITE" id="PS50105">
    <property type="entry name" value="SAM_DOMAIN"/>
    <property type="match status" value="1"/>
</dbReference>
<dbReference type="SMART" id="SM00561">
    <property type="entry name" value="MBT"/>
    <property type="match status" value="3"/>
</dbReference>
<protein>
    <recommendedName>
        <fullName evidence="11">Lethal(3)malignant brain tumor-like protein 1</fullName>
    </recommendedName>
    <alternativeName>
        <fullName evidence="12">L(3)mbt protein homolog</fullName>
    </alternativeName>
</protein>
<evidence type="ECO:0000256" key="11">
    <source>
        <dbReference type="ARBA" id="ARBA00068102"/>
    </source>
</evidence>
<dbReference type="Gene3D" id="4.10.320.30">
    <property type="match status" value="2"/>
</dbReference>
<evidence type="ECO:0000256" key="13">
    <source>
        <dbReference type="PROSITE-ProRule" id="PRU00459"/>
    </source>
</evidence>
<evidence type="ECO:0000256" key="7">
    <source>
        <dbReference type="ARBA" id="ARBA00022853"/>
    </source>
</evidence>
<evidence type="ECO:0000313" key="16">
    <source>
        <dbReference type="EMBL" id="KAK2173394.1"/>
    </source>
</evidence>
<dbReference type="InterPro" id="IPR001660">
    <property type="entry name" value="SAM"/>
</dbReference>
<proteinExistence type="predicted"/>
<evidence type="ECO:0000259" key="15">
    <source>
        <dbReference type="PROSITE" id="PS50105"/>
    </source>
</evidence>
<dbReference type="GO" id="GO:0006325">
    <property type="term" value="P:chromatin organization"/>
    <property type="evidence" value="ECO:0007669"/>
    <property type="project" value="UniProtKB-KW"/>
</dbReference>
<keyword evidence="8" id="KW-0805">Transcription regulation</keyword>
<dbReference type="GO" id="GO:0045892">
    <property type="term" value="P:negative regulation of DNA-templated transcription"/>
    <property type="evidence" value="ECO:0007669"/>
    <property type="project" value="TreeGrafter"/>
</dbReference>
<dbReference type="InterPro" id="IPR050548">
    <property type="entry name" value="PcG_chromatin_remod_factors"/>
</dbReference>
<feature type="repeat" description="MBT" evidence="13">
    <location>
        <begin position="182"/>
        <end position="277"/>
    </location>
</feature>
<dbReference type="Pfam" id="PF00536">
    <property type="entry name" value="SAM_1"/>
    <property type="match status" value="1"/>
</dbReference>
<name>A0AAD9NNA7_RIDPI</name>
<accession>A0AAD9NNA7</accession>
<dbReference type="CDD" id="cd09582">
    <property type="entry name" value="SAM_Scm-like-3MBT3_4"/>
    <property type="match status" value="1"/>
</dbReference>
<feature type="repeat" description="MBT" evidence="13">
    <location>
        <begin position="1"/>
        <end position="65"/>
    </location>
</feature>
<keyword evidence="9" id="KW-0804">Transcription</keyword>
<dbReference type="Pfam" id="PF01530">
    <property type="entry name" value="zf-C2HC"/>
    <property type="match status" value="2"/>
</dbReference>
<evidence type="ECO:0000256" key="5">
    <source>
        <dbReference type="ARBA" id="ARBA00022771"/>
    </source>
</evidence>
<dbReference type="Pfam" id="PF02820">
    <property type="entry name" value="MBT"/>
    <property type="match status" value="3"/>
</dbReference>
<dbReference type="GO" id="GO:0003682">
    <property type="term" value="F:chromatin binding"/>
    <property type="evidence" value="ECO:0007669"/>
    <property type="project" value="TreeGrafter"/>
</dbReference>
<evidence type="ECO:0000256" key="4">
    <source>
        <dbReference type="ARBA" id="ARBA00022737"/>
    </source>
</evidence>
<dbReference type="CDD" id="cd20103">
    <property type="entry name" value="MBT_L3MBTL1-like_rpt3"/>
    <property type="match status" value="1"/>
</dbReference>
<dbReference type="SUPFAM" id="SSF103637">
    <property type="entry name" value="CCHHC domain"/>
    <property type="match status" value="1"/>
</dbReference>
<keyword evidence="6" id="KW-0862">Zinc</keyword>
<dbReference type="PANTHER" id="PTHR12247:SF131">
    <property type="entry name" value="LD05287P"/>
    <property type="match status" value="1"/>
</dbReference>
<dbReference type="InterPro" id="IPR013761">
    <property type="entry name" value="SAM/pointed_sf"/>
</dbReference>
<keyword evidence="4" id="KW-0677">Repeat</keyword>
<dbReference type="CDD" id="cd20101">
    <property type="entry name" value="MBT_L3MBTL1-like_rpt1"/>
    <property type="match status" value="1"/>
</dbReference>
<dbReference type="SUPFAM" id="SSF63748">
    <property type="entry name" value="Tudor/PWWP/MBT"/>
    <property type="match status" value="3"/>
</dbReference>
<dbReference type="Gene3D" id="2.30.30.140">
    <property type="match status" value="3"/>
</dbReference>
<dbReference type="Gene3D" id="1.10.150.50">
    <property type="entry name" value="Transcription Factor, Ets-1"/>
    <property type="match status" value="1"/>
</dbReference>
<keyword evidence="7" id="KW-0156">Chromatin regulator</keyword>
<dbReference type="Proteomes" id="UP001209878">
    <property type="component" value="Unassembled WGS sequence"/>
</dbReference>
<dbReference type="AlphaFoldDB" id="A0AAD9NNA7"/>
<keyword evidence="17" id="KW-1185">Reference proteome</keyword>
<dbReference type="SUPFAM" id="SSF47769">
    <property type="entry name" value="SAM/Pointed domain"/>
    <property type="match status" value="1"/>
</dbReference>
<dbReference type="CDD" id="cd20102">
    <property type="entry name" value="MBT_L3MBTL1-like_rpt2"/>
    <property type="match status" value="1"/>
</dbReference>
<keyword evidence="3" id="KW-0479">Metal-binding</keyword>
<dbReference type="InterPro" id="IPR036060">
    <property type="entry name" value="Znf_C2H2C_sf"/>
</dbReference>
<keyword evidence="2" id="KW-0678">Repressor</keyword>
<dbReference type="GO" id="GO:0005634">
    <property type="term" value="C:nucleus"/>
    <property type="evidence" value="ECO:0007669"/>
    <property type="project" value="UniProtKB-SubCell"/>
</dbReference>
<dbReference type="InterPro" id="IPR002515">
    <property type="entry name" value="Znf_C2H2C"/>
</dbReference>
<keyword evidence="10" id="KW-0539">Nucleus</keyword>
<evidence type="ECO:0000256" key="1">
    <source>
        <dbReference type="ARBA" id="ARBA00004123"/>
    </source>
</evidence>
<sequence length="585" mass="64747">MKLEGIDPRHPQLYTVLSVAEVKGFRLRLHFDGYSECYDFWVNANNPFLFPAGWAEKNGKTLQPPKGYTTDTFSWATYLKSSRFPAAPKHLFTKTQAASVTPHGFRVGQKLEAVDKKHTALTCVATVADVLGDRILIHFDGWEDTYDYWCDPSSPYIHPMGWCQESGKPLSPPNDWKDIDGFTWEDYLAKTKTQAVAARAFKMRPANQFEVDMKLEAVDQRNPLLIRVASVSAIETHRIKIHFDGWAPAYDYWVDDDSPDIHPVGWCSKTLHQLTGPVSSDSVSQSSCPTPGCSGIGHVKGAKYTGHHSSFGCPYSASNMNKDMILQDRVGPTRSDSFESSSTALDAPPSPDRIFRKCPTHGCDGSGHVTGKYTAHHRQSGCPLVDKYVPPTAPPKSAPATLHNHPLLNGGKPLFGPGSGRGRKKSKYLKLIQKEKDLLAQGKVSSHYLKDGSHVIKKEDLQNEVDAECVLREGIHQSVFMSSMLPSPSKDLPLCWEQHSKLLPGADQHCAADVTEWSTQKVAGFVGSLPGCEDLAEVFQDEQIDGEAFLLLTQSDIVKIMNIKLGPALKIYNSILIFKNNDARV</sequence>
<evidence type="ECO:0000256" key="6">
    <source>
        <dbReference type="ARBA" id="ARBA00022833"/>
    </source>
</evidence>
<organism evidence="16 17">
    <name type="scientific">Ridgeia piscesae</name>
    <name type="common">Tubeworm</name>
    <dbReference type="NCBI Taxonomy" id="27915"/>
    <lineage>
        <taxon>Eukaryota</taxon>
        <taxon>Metazoa</taxon>
        <taxon>Spiralia</taxon>
        <taxon>Lophotrochozoa</taxon>
        <taxon>Annelida</taxon>
        <taxon>Polychaeta</taxon>
        <taxon>Sedentaria</taxon>
        <taxon>Canalipalpata</taxon>
        <taxon>Sabellida</taxon>
        <taxon>Siboglinidae</taxon>
        <taxon>Ridgeia</taxon>
    </lineage>
</organism>
<dbReference type="PROSITE" id="PS51079">
    <property type="entry name" value="MBT"/>
    <property type="match status" value="3"/>
</dbReference>
<dbReference type="PANTHER" id="PTHR12247">
    <property type="entry name" value="POLYCOMB GROUP PROTEIN"/>
    <property type="match status" value="1"/>
</dbReference>
<gene>
    <name evidence="16" type="ORF">NP493_879g01071</name>
</gene>
<feature type="region of interest" description="Disordered" evidence="14">
    <location>
        <begin position="331"/>
        <end position="351"/>
    </location>
</feature>
<reference evidence="16" key="1">
    <citation type="journal article" date="2023" name="Mol. Biol. Evol.">
        <title>Third-Generation Sequencing Reveals the Adaptive Role of the Epigenome in Three Deep-Sea Polychaetes.</title>
        <authorList>
            <person name="Perez M."/>
            <person name="Aroh O."/>
            <person name="Sun Y."/>
            <person name="Lan Y."/>
            <person name="Juniper S.K."/>
            <person name="Young C.R."/>
            <person name="Angers B."/>
            <person name="Qian P.Y."/>
        </authorList>
    </citation>
    <scope>NUCLEOTIDE SEQUENCE</scope>
    <source>
        <strain evidence="16">R07B-5</strain>
    </source>
</reference>
<evidence type="ECO:0000256" key="8">
    <source>
        <dbReference type="ARBA" id="ARBA00023015"/>
    </source>
</evidence>
<evidence type="ECO:0000256" key="3">
    <source>
        <dbReference type="ARBA" id="ARBA00022723"/>
    </source>
</evidence>
<evidence type="ECO:0000313" key="17">
    <source>
        <dbReference type="Proteomes" id="UP001209878"/>
    </source>
</evidence>
<evidence type="ECO:0000256" key="2">
    <source>
        <dbReference type="ARBA" id="ARBA00022491"/>
    </source>
</evidence>
<dbReference type="GO" id="GO:0042393">
    <property type="term" value="F:histone binding"/>
    <property type="evidence" value="ECO:0007669"/>
    <property type="project" value="TreeGrafter"/>
</dbReference>
<evidence type="ECO:0000256" key="9">
    <source>
        <dbReference type="ARBA" id="ARBA00023163"/>
    </source>
</evidence>
<dbReference type="FunFam" id="2.30.30.140:FF:000007">
    <property type="entry name" value="Lethal(3)malignant brain tumor-like protein 1"/>
    <property type="match status" value="1"/>
</dbReference>
<comment type="subcellular location">
    <subcellularLocation>
        <location evidence="1">Nucleus</location>
    </subcellularLocation>
</comment>
<feature type="repeat" description="MBT" evidence="13">
    <location>
        <begin position="73"/>
        <end position="173"/>
    </location>
</feature>
<dbReference type="FunFam" id="4.10.320.30:FF:000001">
    <property type="entry name" value="Myelin transcription factor 1-like, a"/>
    <property type="match status" value="1"/>
</dbReference>
<feature type="compositionally biased region" description="Polar residues" evidence="14">
    <location>
        <begin position="334"/>
        <end position="344"/>
    </location>
</feature>
<dbReference type="PROSITE" id="PS51802">
    <property type="entry name" value="ZF_CCHHC"/>
    <property type="match status" value="2"/>
</dbReference>
<evidence type="ECO:0000256" key="10">
    <source>
        <dbReference type="ARBA" id="ARBA00023242"/>
    </source>
</evidence>
<dbReference type="SMART" id="SM00454">
    <property type="entry name" value="SAM"/>
    <property type="match status" value="1"/>
</dbReference>
<dbReference type="InterPro" id="IPR004092">
    <property type="entry name" value="Mbt"/>
</dbReference>
<dbReference type="GO" id="GO:0008270">
    <property type="term" value="F:zinc ion binding"/>
    <property type="evidence" value="ECO:0007669"/>
    <property type="project" value="UniProtKB-KW"/>
</dbReference>
<evidence type="ECO:0000256" key="14">
    <source>
        <dbReference type="SAM" id="MobiDB-lite"/>
    </source>
</evidence>